<organism evidence="9 10">
    <name type="scientific">Aaosphaeria arxii CBS 175.79</name>
    <dbReference type="NCBI Taxonomy" id="1450172"/>
    <lineage>
        <taxon>Eukaryota</taxon>
        <taxon>Fungi</taxon>
        <taxon>Dikarya</taxon>
        <taxon>Ascomycota</taxon>
        <taxon>Pezizomycotina</taxon>
        <taxon>Dothideomycetes</taxon>
        <taxon>Pleosporomycetidae</taxon>
        <taxon>Pleosporales</taxon>
        <taxon>Pleosporales incertae sedis</taxon>
        <taxon>Aaosphaeria</taxon>
    </lineage>
</organism>
<evidence type="ECO:0000259" key="8">
    <source>
        <dbReference type="Pfam" id="PF00171"/>
    </source>
</evidence>
<keyword evidence="3 7" id="KW-0560">Oxidoreductase</keyword>
<evidence type="ECO:0000256" key="4">
    <source>
        <dbReference type="ARBA" id="ARBA00024226"/>
    </source>
</evidence>
<sequence>MSLETIRTISPVTGEVLLEQPGTTLEQARKITKRSKEAFAQWKSTDLATRKSIVSAGLSLIQKRKEELGRELSSQMGRPIAYSAKEIETMQKRADYLLEIADEALKPIPGKEESGFKRCVKKEPVGPVLIVFAWNFPYLILVNSLIPALLSGNSVIIKPSPQTPLVGTRIVEIFTEAGFPQNVLQVIQTGDPNMLEQLVKLPKIQQVTFTGSTAVGIKLREATAGRIIPLGLELGGNDPAYVRQDVYVKYVAAQLVDGAVFNTGQSCCSIERVYVHDSVHDELVQEMQNELSIYKVGDPFDQTTTVGPAISAAAVKSIKAQIDDALSKGALDATPANPTFQNLPLKGSFIAPRILTNANHTMAVMRDETFGPVIPVCKVSSDEEAIALMNDSDYGLTASVWTKDISRGEEIIDKLEAGTVFLNRADYPNPDLAWTGWKNSGLGCTLGPKGFDAFYKLKSWHVKMV</sequence>
<comment type="catalytic activity">
    <reaction evidence="5">
        <text>an aldehyde + NAD(+) + H2O = a carboxylate + NADH + 2 H(+)</text>
        <dbReference type="Rhea" id="RHEA:16185"/>
        <dbReference type="ChEBI" id="CHEBI:15377"/>
        <dbReference type="ChEBI" id="CHEBI:15378"/>
        <dbReference type="ChEBI" id="CHEBI:17478"/>
        <dbReference type="ChEBI" id="CHEBI:29067"/>
        <dbReference type="ChEBI" id="CHEBI:57540"/>
        <dbReference type="ChEBI" id="CHEBI:57945"/>
        <dbReference type="EC" id="1.2.1.3"/>
    </reaction>
</comment>
<evidence type="ECO:0000256" key="7">
    <source>
        <dbReference type="RuleBase" id="RU003345"/>
    </source>
</evidence>
<feature type="active site" evidence="6">
    <location>
        <position position="233"/>
    </location>
</feature>
<gene>
    <name evidence="9" type="ORF">BU24DRAFT_468374</name>
</gene>
<dbReference type="SUPFAM" id="SSF53720">
    <property type="entry name" value="ALDH-like"/>
    <property type="match status" value="1"/>
</dbReference>
<dbReference type="EC" id="1.2.1.3" evidence="4"/>
<evidence type="ECO:0000256" key="3">
    <source>
        <dbReference type="ARBA" id="ARBA00023002"/>
    </source>
</evidence>
<dbReference type="InterPro" id="IPR015590">
    <property type="entry name" value="Aldehyde_DH_dom"/>
</dbReference>
<protein>
    <recommendedName>
        <fullName evidence="4">aldehyde dehydrogenase (NAD(+))</fullName>
        <ecNumber evidence="4">1.2.1.3</ecNumber>
    </recommendedName>
</protein>
<dbReference type="InterPro" id="IPR016161">
    <property type="entry name" value="Ald_DH/histidinol_DH"/>
</dbReference>
<reference evidence="9" key="1">
    <citation type="journal article" date="2020" name="Stud. Mycol.">
        <title>101 Dothideomycetes genomes: a test case for predicting lifestyles and emergence of pathogens.</title>
        <authorList>
            <person name="Haridas S."/>
            <person name="Albert R."/>
            <person name="Binder M."/>
            <person name="Bloem J."/>
            <person name="Labutti K."/>
            <person name="Salamov A."/>
            <person name="Andreopoulos B."/>
            <person name="Baker S."/>
            <person name="Barry K."/>
            <person name="Bills G."/>
            <person name="Bluhm B."/>
            <person name="Cannon C."/>
            <person name="Castanera R."/>
            <person name="Culley D."/>
            <person name="Daum C."/>
            <person name="Ezra D."/>
            <person name="Gonzalez J."/>
            <person name="Henrissat B."/>
            <person name="Kuo A."/>
            <person name="Liang C."/>
            <person name="Lipzen A."/>
            <person name="Lutzoni F."/>
            <person name="Magnuson J."/>
            <person name="Mondo S."/>
            <person name="Nolan M."/>
            <person name="Ohm R."/>
            <person name="Pangilinan J."/>
            <person name="Park H.-J."/>
            <person name="Ramirez L."/>
            <person name="Alfaro M."/>
            <person name="Sun H."/>
            <person name="Tritt A."/>
            <person name="Yoshinaga Y."/>
            <person name="Zwiers L.-H."/>
            <person name="Turgeon B."/>
            <person name="Goodwin S."/>
            <person name="Spatafora J."/>
            <person name="Crous P."/>
            <person name="Grigoriev I."/>
        </authorList>
    </citation>
    <scope>NUCLEOTIDE SEQUENCE</scope>
    <source>
        <strain evidence="9">CBS 175.79</strain>
    </source>
</reference>
<evidence type="ECO:0000256" key="6">
    <source>
        <dbReference type="PROSITE-ProRule" id="PRU10007"/>
    </source>
</evidence>
<proteinExistence type="inferred from homology"/>
<dbReference type="Proteomes" id="UP000799778">
    <property type="component" value="Unassembled WGS sequence"/>
</dbReference>
<dbReference type="PROSITE" id="PS00687">
    <property type="entry name" value="ALDEHYDE_DEHYDR_GLU"/>
    <property type="match status" value="1"/>
</dbReference>
<evidence type="ECO:0000313" key="10">
    <source>
        <dbReference type="Proteomes" id="UP000799778"/>
    </source>
</evidence>
<dbReference type="InterPro" id="IPR029510">
    <property type="entry name" value="Ald_DH_CS_GLU"/>
</dbReference>
<dbReference type="GO" id="GO:0004029">
    <property type="term" value="F:aldehyde dehydrogenase (NAD+) activity"/>
    <property type="evidence" value="ECO:0007669"/>
    <property type="project" value="UniProtKB-EC"/>
</dbReference>
<name>A0A6A5X7T3_9PLEO</name>
<dbReference type="FunFam" id="3.40.605.10:FF:000012">
    <property type="entry name" value="NAD-dependent succinate-semialdehyde dehydrogenase"/>
    <property type="match status" value="1"/>
</dbReference>
<evidence type="ECO:0000256" key="1">
    <source>
        <dbReference type="ARBA" id="ARBA00009986"/>
    </source>
</evidence>
<comment type="similarity">
    <text evidence="1 7">Belongs to the aldehyde dehydrogenase family.</text>
</comment>
<keyword evidence="2" id="KW-0521">NADP</keyword>
<dbReference type="AlphaFoldDB" id="A0A6A5X7T3"/>
<dbReference type="PANTHER" id="PTHR11699">
    <property type="entry name" value="ALDEHYDE DEHYDROGENASE-RELATED"/>
    <property type="match status" value="1"/>
</dbReference>
<dbReference type="Pfam" id="PF00171">
    <property type="entry name" value="Aldedh"/>
    <property type="match status" value="1"/>
</dbReference>
<dbReference type="CDD" id="cd07102">
    <property type="entry name" value="ALDH_EDX86601"/>
    <property type="match status" value="1"/>
</dbReference>
<feature type="domain" description="Aldehyde dehydrogenase" evidence="8">
    <location>
        <begin position="4"/>
        <end position="459"/>
    </location>
</feature>
<dbReference type="Gene3D" id="3.40.309.10">
    <property type="entry name" value="Aldehyde Dehydrogenase, Chain A, domain 2"/>
    <property type="match status" value="1"/>
</dbReference>
<accession>A0A6A5X7T3</accession>
<dbReference type="RefSeq" id="XP_033377305.1">
    <property type="nucleotide sequence ID" value="XM_033532519.1"/>
</dbReference>
<dbReference type="InterPro" id="IPR016163">
    <property type="entry name" value="Ald_DH_C"/>
</dbReference>
<dbReference type="InterPro" id="IPR016162">
    <property type="entry name" value="Ald_DH_N"/>
</dbReference>
<dbReference type="FunFam" id="3.40.309.10:FF:000009">
    <property type="entry name" value="Aldehyde dehydrogenase A"/>
    <property type="match status" value="1"/>
</dbReference>
<keyword evidence="10" id="KW-1185">Reference proteome</keyword>
<dbReference type="GeneID" id="54289916"/>
<evidence type="ECO:0000313" key="9">
    <source>
        <dbReference type="EMBL" id="KAF2008966.1"/>
    </source>
</evidence>
<dbReference type="EMBL" id="ML978080">
    <property type="protein sequence ID" value="KAF2008966.1"/>
    <property type="molecule type" value="Genomic_DNA"/>
</dbReference>
<dbReference type="Gene3D" id="3.40.605.10">
    <property type="entry name" value="Aldehyde Dehydrogenase, Chain A, domain 1"/>
    <property type="match status" value="1"/>
</dbReference>
<evidence type="ECO:0000256" key="2">
    <source>
        <dbReference type="ARBA" id="ARBA00022857"/>
    </source>
</evidence>
<dbReference type="OrthoDB" id="310895at2759"/>
<evidence type="ECO:0000256" key="5">
    <source>
        <dbReference type="ARBA" id="ARBA00049194"/>
    </source>
</evidence>